<dbReference type="EMBL" id="JADAQX010000040">
    <property type="protein sequence ID" value="KAF8822591.1"/>
    <property type="molecule type" value="Genomic_DNA"/>
</dbReference>
<evidence type="ECO:0000313" key="3">
    <source>
        <dbReference type="Proteomes" id="UP000823046"/>
    </source>
</evidence>
<feature type="region of interest" description="Disordered" evidence="1">
    <location>
        <begin position="213"/>
        <end position="259"/>
    </location>
</feature>
<protein>
    <submittedName>
        <fullName evidence="2">Uncharacterized protein</fullName>
    </submittedName>
</protein>
<gene>
    <name evidence="2" type="ORF">IE077_003388</name>
</gene>
<sequence>MRFSPNDEPAYAIPQFKMIILRFARSHLSLKADAALWARRECFEGSFPYSLSSHFHSQSPSRRPFTFKSDSHRHLTIMMTRSTLQNSLLERFGIVGQMECRILGKPNFLPVLTEWASYLVNQSPENPKVDPFMIPQKILSQHYIKRCMDSPEVKWLVERIQQDKSLDCIPRPHFPSVLKLEMPRWPFNPYELEQMQAQYGLLKWPFRDPSTLHKTKTQQSLDERAISSIKPSEKADSRSDDDHSEHDAAFIRPWNQPNAPVECQSSFIYAPSDHYDLKKDVSQDPLPD</sequence>
<dbReference type="Proteomes" id="UP000823046">
    <property type="component" value="Unassembled WGS sequence"/>
</dbReference>
<reference evidence="2 3" key="1">
    <citation type="journal article" date="2020" name="bioRxiv">
        <title>Metabolic contributions of an alphaproteobacterial endosymbiont in the apicomplexan Cardiosporidium cionae.</title>
        <authorList>
            <person name="Hunter E.S."/>
            <person name="Paight C.J."/>
            <person name="Lane C.E."/>
        </authorList>
    </citation>
    <scope>NUCLEOTIDE SEQUENCE [LARGE SCALE GENOMIC DNA]</scope>
    <source>
        <strain evidence="2">ESH_2018</strain>
    </source>
</reference>
<organism evidence="2 3">
    <name type="scientific">Cardiosporidium cionae</name>
    <dbReference type="NCBI Taxonomy" id="476202"/>
    <lineage>
        <taxon>Eukaryota</taxon>
        <taxon>Sar</taxon>
        <taxon>Alveolata</taxon>
        <taxon>Apicomplexa</taxon>
        <taxon>Aconoidasida</taxon>
        <taxon>Nephromycida</taxon>
        <taxon>Cardiosporidium</taxon>
    </lineage>
</organism>
<comment type="caution">
    <text evidence="2">The sequence shown here is derived from an EMBL/GenBank/DDBJ whole genome shotgun (WGS) entry which is preliminary data.</text>
</comment>
<feature type="compositionally biased region" description="Basic and acidic residues" evidence="1">
    <location>
        <begin position="221"/>
        <end position="249"/>
    </location>
</feature>
<proteinExistence type="predicted"/>
<accession>A0ABQ7JF02</accession>
<keyword evidence="3" id="KW-1185">Reference proteome</keyword>
<evidence type="ECO:0000313" key="2">
    <source>
        <dbReference type="EMBL" id="KAF8822591.1"/>
    </source>
</evidence>
<name>A0ABQ7JF02_9APIC</name>
<evidence type="ECO:0000256" key="1">
    <source>
        <dbReference type="SAM" id="MobiDB-lite"/>
    </source>
</evidence>